<name>A0A2N9GAV3_FAGSY</name>
<organism evidence="2">
    <name type="scientific">Fagus sylvatica</name>
    <name type="common">Beechnut</name>
    <dbReference type="NCBI Taxonomy" id="28930"/>
    <lineage>
        <taxon>Eukaryota</taxon>
        <taxon>Viridiplantae</taxon>
        <taxon>Streptophyta</taxon>
        <taxon>Embryophyta</taxon>
        <taxon>Tracheophyta</taxon>
        <taxon>Spermatophyta</taxon>
        <taxon>Magnoliopsida</taxon>
        <taxon>eudicotyledons</taxon>
        <taxon>Gunneridae</taxon>
        <taxon>Pentapetalae</taxon>
        <taxon>rosids</taxon>
        <taxon>fabids</taxon>
        <taxon>Fagales</taxon>
        <taxon>Fagaceae</taxon>
        <taxon>Fagus</taxon>
    </lineage>
</organism>
<feature type="region of interest" description="Disordered" evidence="1">
    <location>
        <begin position="1"/>
        <end position="72"/>
    </location>
</feature>
<feature type="compositionally biased region" description="Polar residues" evidence="1">
    <location>
        <begin position="1"/>
        <end position="12"/>
    </location>
</feature>
<dbReference type="EMBL" id="OIVN01001688">
    <property type="protein sequence ID" value="SPC96653.1"/>
    <property type="molecule type" value="Genomic_DNA"/>
</dbReference>
<sequence length="72" mass="7736">MSGAPSSSQCPQSVVHFPSRNFAQNASSGSSYRPSREVTLGRTSIAASSQHTDPEEDSARRLSQWTAADHET</sequence>
<proteinExistence type="predicted"/>
<evidence type="ECO:0000313" key="2">
    <source>
        <dbReference type="EMBL" id="SPC96653.1"/>
    </source>
</evidence>
<evidence type="ECO:0000256" key="1">
    <source>
        <dbReference type="SAM" id="MobiDB-lite"/>
    </source>
</evidence>
<accession>A0A2N9GAV3</accession>
<dbReference type="AlphaFoldDB" id="A0A2N9GAV3"/>
<protein>
    <submittedName>
        <fullName evidence="2">Uncharacterized protein</fullName>
    </submittedName>
</protein>
<feature type="compositionally biased region" description="Polar residues" evidence="1">
    <location>
        <begin position="41"/>
        <end position="51"/>
    </location>
</feature>
<feature type="compositionally biased region" description="Polar residues" evidence="1">
    <location>
        <begin position="21"/>
        <end position="33"/>
    </location>
</feature>
<gene>
    <name evidence="2" type="ORF">FSB_LOCUS24535</name>
</gene>
<reference evidence="2" key="1">
    <citation type="submission" date="2018-02" db="EMBL/GenBank/DDBJ databases">
        <authorList>
            <person name="Cohen D.B."/>
            <person name="Kent A.D."/>
        </authorList>
    </citation>
    <scope>NUCLEOTIDE SEQUENCE</scope>
</reference>